<dbReference type="InterPro" id="IPR046342">
    <property type="entry name" value="CBS_dom_sf"/>
</dbReference>
<dbReference type="PROSITE" id="PS50042">
    <property type="entry name" value="CNMP_BINDING_3"/>
    <property type="match status" value="1"/>
</dbReference>
<dbReference type="CDD" id="cd00038">
    <property type="entry name" value="CAP_ED"/>
    <property type="match status" value="1"/>
</dbReference>
<dbReference type="InterPro" id="IPR018490">
    <property type="entry name" value="cNMP-bd_dom_sf"/>
</dbReference>
<dbReference type="PANTHER" id="PTHR48108:SF31">
    <property type="entry name" value="CBS DOMAIN AND CYCLIC NUCLEOTIDE-REGULATED NUCLEOTIDYLTRANSFERASE"/>
    <property type="match status" value="1"/>
</dbReference>
<dbReference type="InterPro" id="IPR005105">
    <property type="entry name" value="GlnD_Uridyltrans_N"/>
</dbReference>
<dbReference type="SUPFAM" id="SSF54631">
    <property type="entry name" value="CBS-domain pair"/>
    <property type="match status" value="1"/>
</dbReference>
<keyword evidence="1" id="KW-0677">Repeat</keyword>
<dbReference type="InterPro" id="IPR000595">
    <property type="entry name" value="cNMP-bd_dom"/>
</dbReference>
<dbReference type="SUPFAM" id="SSF51206">
    <property type="entry name" value="cAMP-binding domain-like"/>
    <property type="match status" value="1"/>
</dbReference>
<dbReference type="SMART" id="SM00116">
    <property type="entry name" value="CBS"/>
    <property type="match status" value="2"/>
</dbReference>
<dbReference type="AlphaFoldDB" id="A0A5S3V9A3"/>
<dbReference type="RefSeq" id="WP_138591635.1">
    <property type="nucleotide sequence ID" value="NZ_PNBX01000036.1"/>
</dbReference>
<keyword evidence="2" id="KW-0129">CBS domain</keyword>
<comment type="caution">
    <text evidence="5">The sequence shown here is derived from an EMBL/GenBank/DDBJ whole genome shotgun (WGS) entry which is preliminary data.</text>
</comment>
<dbReference type="Gene3D" id="3.10.580.10">
    <property type="entry name" value="CBS-domain"/>
    <property type="match status" value="1"/>
</dbReference>
<evidence type="ECO:0000313" key="6">
    <source>
        <dbReference type="Proteomes" id="UP000307217"/>
    </source>
</evidence>
<feature type="domain" description="CBS" evidence="4">
    <location>
        <begin position="154"/>
        <end position="215"/>
    </location>
</feature>
<name>A0A5S3V9A3_9GAMM</name>
<dbReference type="Proteomes" id="UP000307217">
    <property type="component" value="Unassembled WGS sequence"/>
</dbReference>
<gene>
    <name evidence="5" type="ORF">CWC19_09360</name>
</gene>
<feature type="domain" description="Cyclic nucleotide-binding" evidence="3">
    <location>
        <begin position="53"/>
        <end position="100"/>
    </location>
</feature>
<dbReference type="Gene3D" id="2.60.120.10">
    <property type="entry name" value="Jelly Rolls"/>
    <property type="match status" value="1"/>
</dbReference>
<sequence>MTAHVQDVMAFTHKQMPFSHLPSAACAYFSNHLSVIYVTYETQGEWLNQTEVNLYLVRSGTFDLVSSQGEVVVRLAEGDYFGFPSLLSGDKISNRLQVATPGLVYVLGQHDFDYLRREYKEFEQHFVRAHTNRLLSTHYQSRSRNWSEYKVNEMMSAQVITSNMQISITEAARVMSRQGISSLIITDGSELLGLITDRDLRNRVLAVGFDPSLPVQTIMTEKPKFIFEHNRVFSALQLMLKHNIHHLPVLDEEYTPKGMITSTDLLKLQKSDPVQLINQIYKARSVLEVKRCASELPELLKKFSNKIDDISTIGKILSGVTDALTTRLIQLYQAEHGIAPCDFCWVCFGSQAREEQTLHSDQDNGLVLEEAVTDEQLVYFARLGAYVCEHLVECGIRRCPGNIMASNEACRGTVTQWIDRFYNWISSPTPKAMLNCKIYFDLRLIDGSASLFRDLCAQLDQICKDDLFYATMATDINTNSVPIGLFHQFKLEKGTVDHKYLDLKRRGVVIINDLVRLYALKAGVLKANTLERLDALLQFSVLSKRDIFDLKDCWRYLTQLRLKTQIDRDGLPSNCIDPQALTSLQKHQLKEAFFLIKQAQQASVFKFARGSL</sequence>
<dbReference type="OrthoDB" id="9808528at2"/>
<organism evidence="5 6">
    <name type="scientific">Pseudoalteromonas aurantia</name>
    <dbReference type="NCBI Taxonomy" id="43654"/>
    <lineage>
        <taxon>Bacteria</taxon>
        <taxon>Pseudomonadati</taxon>
        <taxon>Pseudomonadota</taxon>
        <taxon>Gammaproteobacteria</taxon>
        <taxon>Alteromonadales</taxon>
        <taxon>Pseudoalteromonadaceae</taxon>
        <taxon>Pseudoalteromonas</taxon>
    </lineage>
</organism>
<evidence type="ECO:0000259" key="4">
    <source>
        <dbReference type="PROSITE" id="PS51371"/>
    </source>
</evidence>
<accession>A0A5S3V9A3</accession>
<dbReference type="InterPro" id="IPR014710">
    <property type="entry name" value="RmlC-like_jellyroll"/>
</dbReference>
<dbReference type="GO" id="GO:0008773">
    <property type="term" value="F:[protein-PII] uridylyltransferase activity"/>
    <property type="evidence" value="ECO:0007669"/>
    <property type="project" value="InterPro"/>
</dbReference>
<dbReference type="Pfam" id="PF00027">
    <property type="entry name" value="cNMP_binding"/>
    <property type="match status" value="1"/>
</dbReference>
<dbReference type="PROSITE" id="PS51371">
    <property type="entry name" value="CBS"/>
    <property type="match status" value="2"/>
</dbReference>
<evidence type="ECO:0000256" key="1">
    <source>
        <dbReference type="ARBA" id="ARBA00022737"/>
    </source>
</evidence>
<dbReference type="InterPro" id="IPR000644">
    <property type="entry name" value="CBS_dom"/>
</dbReference>
<reference evidence="6" key="2">
    <citation type="submission" date="2019-06" db="EMBL/GenBank/DDBJ databases">
        <title>Co-occurence of chitin degradation, pigmentation and bioactivity in marine Pseudoalteromonas.</title>
        <authorList>
            <person name="Sonnenschein E.C."/>
            <person name="Bech P.K."/>
        </authorList>
    </citation>
    <scope>NUCLEOTIDE SEQUENCE [LARGE SCALE GENOMIC DNA]</scope>
    <source>
        <strain evidence="6">S3790</strain>
    </source>
</reference>
<dbReference type="EMBL" id="PNBX01000036">
    <property type="protein sequence ID" value="TMO68477.1"/>
    <property type="molecule type" value="Genomic_DNA"/>
</dbReference>
<evidence type="ECO:0000313" key="5">
    <source>
        <dbReference type="EMBL" id="TMO68477.1"/>
    </source>
</evidence>
<dbReference type="InterPro" id="IPR018821">
    <property type="entry name" value="DUF294_put_nucleoTrafse_sb-bd"/>
</dbReference>
<reference evidence="5 6" key="1">
    <citation type="submission" date="2018-01" db="EMBL/GenBank/DDBJ databases">
        <authorList>
            <person name="Paulsen S."/>
            <person name="Gram L.K."/>
        </authorList>
    </citation>
    <scope>NUCLEOTIDE SEQUENCE [LARGE SCALE GENOMIC DNA]</scope>
    <source>
        <strain evidence="5 6">S3790</strain>
    </source>
</reference>
<feature type="domain" description="CBS" evidence="4">
    <location>
        <begin position="219"/>
        <end position="276"/>
    </location>
</feature>
<proteinExistence type="predicted"/>
<evidence type="ECO:0000256" key="2">
    <source>
        <dbReference type="PROSITE-ProRule" id="PRU00703"/>
    </source>
</evidence>
<dbReference type="CDD" id="cd04587">
    <property type="entry name" value="CBS_pair_CAP-ED_NT_Pol-beta-like_DUF294_assoc"/>
    <property type="match status" value="1"/>
</dbReference>
<protein>
    <submittedName>
        <fullName evidence="5">Inosine-5-monophosphate dehydrogenase</fullName>
    </submittedName>
</protein>
<dbReference type="InterPro" id="IPR051462">
    <property type="entry name" value="CBS_domain-containing"/>
</dbReference>
<dbReference type="PANTHER" id="PTHR48108">
    <property type="entry name" value="CBS DOMAIN-CONTAINING PROTEIN CBSX2, CHLOROPLASTIC"/>
    <property type="match status" value="1"/>
</dbReference>
<dbReference type="Pfam" id="PF00571">
    <property type="entry name" value="CBS"/>
    <property type="match status" value="2"/>
</dbReference>
<dbReference type="Pfam" id="PF10335">
    <property type="entry name" value="DUF294_C"/>
    <property type="match status" value="1"/>
</dbReference>
<evidence type="ECO:0000259" key="3">
    <source>
        <dbReference type="PROSITE" id="PS50042"/>
    </source>
</evidence>
<dbReference type="CDD" id="cd05401">
    <property type="entry name" value="NT_GlnE_GlnD_like"/>
    <property type="match status" value="1"/>
</dbReference>
<dbReference type="Pfam" id="PF03445">
    <property type="entry name" value="DUF294"/>
    <property type="match status" value="1"/>
</dbReference>